<keyword evidence="3" id="KW-1185">Reference proteome</keyword>
<feature type="transmembrane region" description="Helical" evidence="1">
    <location>
        <begin position="144"/>
        <end position="175"/>
    </location>
</feature>
<dbReference type="Proteomes" id="UP000294862">
    <property type="component" value="Unassembled WGS sequence"/>
</dbReference>
<feature type="transmembrane region" description="Helical" evidence="1">
    <location>
        <begin position="64"/>
        <end position="82"/>
    </location>
</feature>
<comment type="caution">
    <text evidence="2">The sequence shown here is derived from an EMBL/GenBank/DDBJ whole genome shotgun (WGS) entry which is preliminary data.</text>
</comment>
<proteinExistence type="predicted"/>
<feature type="transmembrane region" description="Helical" evidence="1">
    <location>
        <begin position="88"/>
        <end position="109"/>
    </location>
</feature>
<gene>
    <name evidence="2" type="ORF">EV148_103119</name>
</gene>
<organism evidence="2 3">
    <name type="scientific">Dokdonella fugitiva</name>
    <dbReference type="NCBI Taxonomy" id="328517"/>
    <lineage>
        <taxon>Bacteria</taxon>
        <taxon>Pseudomonadati</taxon>
        <taxon>Pseudomonadota</taxon>
        <taxon>Gammaproteobacteria</taxon>
        <taxon>Lysobacterales</taxon>
        <taxon>Rhodanobacteraceae</taxon>
        <taxon>Dokdonella</taxon>
    </lineage>
</organism>
<dbReference type="EMBL" id="SLWQ01000003">
    <property type="protein sequence ID" value="TCO41199.1"/>
    <property type="molecule type" value="Genomic_DNA"/>
</dbReference>
<keyword evidence="1" id="KW-0472">Membrane</keyword>
<feature type="transmembrane region" description="Helical" evidence="1">
    <location>
        <begin position="42"/>
        <end position="59"/>
    </location>
</feature>
<dbReference type="RefSeq" id="WP_182518452.1">
    <property type="nucleotide sequence ID" value="NZ_JACGXM010000012.1"/>
</dbReference>
<evidence type="ECO:0000313" key="2">
    <source>
        <dbReference type="EMBL" id="TCO41199.1"/>
    </source>
</evidence>
<sequence length="251" mass="26445">MSLPAPAVTPETPARRSRLLLAGVAVYFLLALAAWSSGRGGLAALAVFVLAGALLSPALRRRSLAAWGAWGALALLLGLLAARGEGLLALDALPILVNAALCALFASTLRHGREPLIARFIAILESPERLALPRVAAYARRLTWAWALLLGAQACVLGAILGLVPGGVFAALGATPPAAFAAPGWRWYLHVGGYALVPLVLVLEYAYRRVHLRGVPHAPLPLFIARVVRRWPVLLQGIAADADDPRARGAR</sequence>
<keyword evidence="1" id="KW-1133">Transmembrane helix</keyword>
<accession>A0A4R2IBT7</accession>
<feature type="transmembrane region" description="Helical" evidence="1">
    <location>
        <begin position="187"/>
        <end position="207"/>
    </location>
</feature>
<protein>
    <submittedName>
        <fullName evidence="2">Putative membrane protein</fullName>
    </submittedName>
</protein>
<dbReference type="AlphaFoldDB" id="A0A4R2IBT7"/>
<feature type="transmembrane region" description="Helical" evidence="1">
    <location>
        <begin position="19"/>
        <end position="36"/>
    </location>
</feature>
<evidence type="ECO:0000313" key="3">
    <source>
        <dbReference type="Proteomes" id="UP000294862"/>
    </source>
</evidence>
<evidence type="ECO:0000256" key="1">
    <source>
        <dbReference type="SAM" id="Phobius"/>
    </source>
</evidence>
<reference evidence="2 3" key="1">
    <citation type="journal article" date="2015" name="Stand. Genomic Sci.">
        <title>Genomic Encyclopedia of Bacterial and Archaeal Type Strains, Phase III: the genomes of soil and plant-associated and newly described type strains.</title>
        <authorList>
            <person name="Whitman W.B."/>
            <person name="Woyke T."/>
            <person name="Klenk H.P."/>
            <person name="Zhou Y."/>
            <person name="Lilburn T.G."/>
            <person name="Beck B.J."/>
            <person name="De Vos P."/>
            <person name="Vandamme P."/>
            <person name="Eisen J.A."/>
            <person name="Garrity G."/>
            <person name="Hugenholtz P."/>
            <person name="Kyrpides N.C."/>
        </authorList>
    </citation>
    <scope>NUCLEOTIDE SEQUENCE [LARGE SCALE GENOMIC DNA]</scope>
    <source>
        <strain evidence="2 3">A3</strain>
    </source>
</reference>
<keyword evidence="1" id="KW-0812">Transmembrane</keyword>
<name>A0A4R2IBT7_9GAMM</name>